<accession>A0AAV1S225</accession>
<reference evidence="3 4" key="1">
    <citation type="submission" date="2024-01" db="EMBL/GenBank/DDBJ databases">
        <authorList>
            <person name="Waweru B."/>
        </authorList>
    </citation>
    <scope>NUCLEOTIDE SEQUENCE [LARGE SCALE GENOMIC DNA]</scope>
</reference>
<feature type="region of interest" description="Disordered" evidence="1">
    <location>
        <begin position="456"/>
        <end position="498"/>
    </location>
</feature>
<keyword evidence="2" id="KW-0472">Membrane</keyword>
<dbReference type="PANTHER" id="PTHR44303">
    <property type="entry name" value="DNAJ HOMOLOG SUBFAMILY C MEMBER 16"/>
    <property type="match status" value="1"/>
</dbReference>
<evidence type="ECO:0000256" key="2">
    <source>
        <dbReference type="SAM" id="Phobius"/>
    </source>
</evidence>
<proteinExistence type="predicted"/>
<feature type="compositionally biased region" description="Basic residues" evidence="1">
    <location>
        <begin position="461"/>
        <end position="472"/>
    </location>
</feature>
<dbReference type="AlphaFoldDB" id="A0AAV1S225"/>
<keyword evidence="2" id="KW-0812">Transmembrane</keyword>
<gene>
    <name evidence="3" type="ORF">DCAF_LOCUS17806</name>
</gene>
<name>A0AAV1S225_9ROSI</name>
<dbReference type="Proteomes" id="UP001314170">
    <property type="component" value="Unassembled WGS sequence"/>
</dbReference>
<comment type="caution">
    <text evidence="3">The sequence shown here is derived from an EMBL/GenBank/DDBJ whole genome shotgun (WGS) entry which is preliminary data.</text>
</comment>
<evidence type="ECO:0000313" key="4">
    <source>
        <dbReference type="Proteomes" id="UP001314170"/>
    </source>
</evidence>
<protein>
    <submittedName>
        <fullName evidence="3">Uncharacterized protein</fullName>
    </submittedName>
</protein>
<dbReference type="InterPro" id="IPR052448">
    <property type="entry name" value="DnaJ_C16_autophagy_reg"/>
</dbReference>
<organism evidence="3 4">
    <name type="scientific">Dovyalis caffra</name>
    <dbReference type="NCBI Taxonomy" id="77055"/>
    <lineage>
        <taxon>Eukaryota</taxon>
        <taxon>Viridiplantae</taxon>
        <taxon>Streptophyta</taxon>
        <taxon>Embryophyta</taxon>
        <taxon>Tracheophyta</taxon>
        <taxon>Spermatophyta</taxon>
        <taxon>Magnoliopsida</taxon>
        <taxon>eudicotyledons</taxon>
        <taxon>Gunneridae</taxon>
        <taxon>Pentapetalae</taxon>
        <taxon>rosids</taxon>
        <taxon>fabids</taxon>
        <taxon>Malpighiales</taxon>
        <taxon>Salicaceae</taxon>
        <taxon>Flacourtieae</taxon>
        <taxon>Dovyalis</taxon>
    </lineage>
</organism>
<dbReference type="EMBL" id="CAWUPB010001161">
    <property type="protein sequence ID" value="CAK7344467.1"/>
    <property type="molecule type" value="Genomic_DNA"/>
</dbReference>
<evidence type="ECO:0000256" key="1">
    <source>
        <dbReference type="SAM" id="MobiDB-lite"/>
    </source>
</evidence>
<evidence type="ECO:0000313" key="3">
    <source>
        <dbReference type="EMBL" id="CAK7344467.1"/>
    </source>
</evidence>
<keyword evidence="4" id="KW-1185">Reference proteome</keyword>
<keyword evidence="2" id="KW-1133">Transmembrane helix</keyword>
<feature type="transmembrane region" description="Helical" evidence="2">
    <location>
        <begin position="146"/>
        <end position="166"/>
    </location>
</feature>
<sequence>MELGCDARGHSRAGNDTVSWYCVILAGRLSPELNKMREWVGRGEGIQERLSIDSELSEADKEQSSVLADALKSKRLTFAWLDGEAQEDAFTGGCMCCRAVQWKSAPWVLCDGINSSAGLGYGVHNSASALKVIVKSNRFKNFSSPAIYFLLNTTVGLYSILLPIVLPDTPLQLEFKFLWIQKYCSYYLHSETVYDTCGPRRDLNDVPKLFIVRYKRNASENDVKVETKPKNIFNMFEDENADTASQLVARYNGSDETPQLHNDKVSIFLVDLMSISGSSPVFSAHVETNMKFFTVAPYGLTVLEWKEEREREAGEIVLINFVAIVHLRSAWCKRSKTPDLVPEDSEPIWSRGAQSIFSKGIGIKQRIYNNINRIYDYLGDPRIGPILLLGALISSGTIWLIRSQSTHPSHASQLSKSNTKVHGMFRYGLGQDGAGGDGSGSEGSCGGQWQCVVRWEDETRARRRDREKHTAKKDRPPSITDSEPKGAYQMPLSDSESE</sequence>
<dbReference type="PANTHER" id="PTHR44303:SF2">
    <property type="entry name" value="DNAJ HOMOLOG SUBFAMILY C MEMBER 16"/>
    <property type="match status" value="1"/>
</dbReference>